<name>A0A8H7Q0W7_MORIS</name>
<gene>
    <name evidence="5" type="ORF">INT43_006772</name>
</gene>
<evidence type="ECO:0000256" key="3">
    <source>
        <dbReference type="SAM" id="MobiDB-lite"/>
    </source>
</evidence>
<dbReference type="InterPro" id="IPR011598">
    <property type="entry name" value="bHLH_dom"/>
</dbReference>
<dbReference type="SMART" id="SM00353">
    <property type="entry name" value="HLH"/>
    <property type="match status" value="1"/>
</dbReference>
<sequence>MHAAASAGDEHTSPWMSSRSQHPLSVRPASPPKVVEPRQPLVLPPIEYVERSSKPTDEPRQPFPRLNNQFRHRSISGEYPSSTSASPYSSRRSSLATTDYYASSRSPSPPHIPSRFEQSGYARRDSLPMIKSSLSVVSPATGAPAGPGYQAQLLHEDTTAQRRGSAPFSRSPELRVTHRLAERKRRREMRDLFDELRDVLPVDKSLKTSKWEILSRAVEYIDMLKCKDHANAQEIDALRREIGSLKYGNTN</sequence>
<evidence type="ECO:0000313" key="5">
    <source>
        <dbReference type="EMBL" id="KAG2183761.1"/>
    </source>
</evidence>
<dbReference type="OrthoDB" id="8964853at2759"/>
<keyword evidence="6" id="KW-1185">Reference proteome</keyword>
<dbReference type="Proteomes" id="UP000654370">
    <property type="component" value="Unassembled WGS sequence"/>
</dbReference>
<feature type="region of interest" description="Disordered" evidence="3">
    <location>
        <begin position="1"/>
        <end position="116"/>
    </location>
</feature>
<evidence type="ECO:0000256" key="2">
    <source>
        <dbReference type="ARBA" id="ARBA00023242"/>
    </source>
</evidence>
<dbReference type="PANTHER" id="PTHR10328">
    <property type="entry name" value="PROTEIN MAX MYC-ASSOCIATED FACTOR X"/>
    <property type="match status" value="1"/>
</dbReference>
<proteinExistence type="predicted"/>
<dbReference type="EMBL" id="JAEPQZ010000003">
    <property type="protein sequence ID" value="KAG2183761.1"/>
    <property type="molecule type" value="Genomic_DNA"/>
</dbReference>
<dbReference type="Pfam" id="PF00010">
    <property type="entry name" value="HLH"/>
    <property type="match status" value="1"/>
</dbReference>
<dbReference type="PANTHER" id="PTHR10328:SF15">
    <property type="entry name" value="BHLH TRANSCRIPTION FACTOR"/>
    <property type="match status" value="1"/>
</dbReference>
<dbReference type="SUPFAM" id="SSF47459">
    <property type="entry name" value="HLH, helix-loop-helix DNA-binding domain"/>
    <property type="match status" value="1"/>
</dbReference>
<protein>
    <recommendedName>
        <fullName evidence="4">BHLH domain-containing protein</fullName>
    </recommendedName>
</protein>
<dbReference type="GO" id="GO:0046983">
    <property type="term" value="F:protein dimerization activity"/>
    <property type="evidence" value="ECO:0007669"/>
    <property type="project" value="InterPro"/>
</dbReference>
<organism evidence="5 6">
    <name type="scientific">Mortierella isabellina</name>
    <name type="common">Filamentous fungus</name>
    <name type="synonym">Umbelopsis isabellina</name>
    <dbReference type="NCBI Taxonomy" id="91625"/>
    <lineage>
        <taxon>Eukaryota</taxon>
        <taxon>Fungi</taxon>
        <taxon>Fungi incertae sedis</taxon>
        <taxon>Mucoromycota</taxon>
        <taxon>Mucoromycotina</taxon>
        <taxon>Umbelopsidomycetes</taxon>
        <taxon>Umbelopsidales</taxon>
        <taxon>Umbelopsidaceae</taxon>
        <taxon>Umbelopsis</taxon>
    </lineage>
</organism>
<keyword evidence="2" id="KW-0539">Nucleus</keyword>
<accession>A0A8H7Q0W7</accession>
<dbReference type="Gene3D" id="4.10.280.10">
    <property type="entry name" value="Helix-loop-helix DNA-binding domain"/>
    <property type="match status" value="1"/>
</dbReference>
<feature type="compositionally biased region" description="Low complexity" evidence="3">
    <location>
        <begin position="79"/>
        <end position="97"/>
    </location>
</feature>
<dbReference type="GO" id="GO:0003677">
    <property type="term" value="F:DNA binding"/>
    <property type="evidence" value="ECO:0007669"/>
    <property type="project" value="UniProtKB-KW"/>
</dbReference>
<evidence type="ECO:0000256" key="1">
    <source>
        <dbReference type="ARBA" id="ARBA00023125"/>
    </source>
</evidence>
<dbReference type="GO" id="GO:0045944">
    <property type="term" value="P:positive regulation of transcription by RNA polymerase II"/>
    <property type="evidence" value="ECO:0007669"/>
    <property type="project" value="TreeGrafter"/>
</dbReference>
<evidence type="ECO:0000313" key="6">
    <source>
        <dbReference type="Proteomes" id="UP000654370"/>
    </source>
</evidence>
<keyword evidence="1" id="KW-0238">DNA-binding</keyword>
<evidence type="ECO:0000259" key="4">
    <source>
        <dbReference type="PROSITE" id="PS50888"/>
    </source>
</evidence>
<feature type="compositionally biased region" description="Polar residues" evidence="3">
    <location>
        <begin position="14"/>
        <end position="23"/>
    </location>
</feature>
<dbReference type="GO" id="GO:0003700">
    <property type="term" value="F:DNA-binding transcription factor activity"/>
    <property type="evidence" value="ECO:0007669"/>
    <property type="project" value="TreeGrafter"/>
</dbReference>
<feature type="domain" description="BHLH" evidence="4">
    <location>
        <begin position="173"/>
        <end position="224"/>
    </location>
</feature>
<dbReference type="PROSITE" id="PS50888">
    <property type="entry name" value="BHLH"/>
    <property type="match status" value="1"/>
</dbReference>
<comment type="caution">
    <text evidence="5">The sequence shown here is derived from an EMBL/GenBank/DDBJ whole genome shotgun (WGS) entry which is preliminary data.</text>
</comment>
<dbReference type="GO" id="GO:0090575">
    <property type="term" value="C:RNA polymerase II transcription regulator complex"/>
    <property type="evidence" value="ECO:0007669"/>
    <property type="project" value="TreeGrafter"/>
</dbReference>
<dbReference type="InterPro" id="IPR036638">
    <property type="entry name" value="HLH_DNA-bd_sf"/>
</dbReference>
<feature type="compositionally biased region" description="Basic and acidic residues" evidence="3">
    <location>
        <begin position="48"/>
        <end position="60"/>
    </location>
</feature>
<reference evidence="5" key="1">
    <citation type="submission" date="2020-12" db="EMBL/GenBank/DDBJ databases">
        <title>Metabolic potential, ecology and presence of endohyphal bacteria is reflected in genomic diversity of Mucoromycotina.</title>
        <authorList>
            <person name="Muszewska A."/>
            <person name="Okrasinska A."/>
            <person name="Steczkiewicz K."/>
            <person name="Drgas O."/>
            <person name="Orlowska M."/>
            <person name="Perlinska-Lenart U."/>
            <person name="Aleksandrzak-Piekarczyk T."/>
            <person name="Szatraj K."/>
            <person name="Zielenkiewicz U."/>
            <person name="Pilsyk S."/>
            <person name="Malc E."/>
            <person name="Mieczkowski P."/>
            <person name="Kruszewska J.S."/>
            <person name="Biernat P."/>
            <person name="Pawlowska J."/>
        </authorList>
    </citation>
    <scope>NUCLEOTIDE SEQUENCE</scope>
    <source>
        <strain evidence="5">WA0000067209</strain>
    </source>
</reference>
<dbReference type="AlphaFoldDB" id="A0A8H7Q0W7"/>